<feature type="chain" id="PRO_5022187481" evidence="1">
    <location>
        <begin position="23"/>
        <end position="287"/>
    </location>
</feature>
<reference evidence="2 3" key="1">
    <citation type="submission" date="2019-06" db="EMBL/GenBank/DDBJ databases">
        <title>Echinicola alkalisoli sp. nov. isolated from saline soil.</title>
        <authorList>
            <person name="Sun J.-Q."/>
            <person name="Xu L."/>
        </authorList>
    </citation>
    <scope>NUCLEOTIDE SEQUENCE [LARGE SCALE GENOMIC DNA]</scope>
    <source>
        <strain evidence="2 3">LN3S3</strain>
    </source>
</reference>
<proteinExistence type="predicted"/>
<dbReference type="Pfam" id="PF00756">
    <property type="entry name" value="Esterase"/>
    <property type="match status" value="1"/>
</dbReference>
<dbReference type="Gene3D" id="3.40.50.1820">
    <property type="entry name" value="alpha/beta hydrolase"/>
    <property type="match status" value="1"/>
</dbReference>
<dbReference type="OrthoDB" id="9803578at2"/>
<name>A0A514CJV5_9BACT</name>
<protein>
    <submittedName>
        <fullName evidence="2">Esterase family protein</fullName>
    </submittedName>
</protein>
<dbReference type="EMBL" id="CP041253">
    <property type="protein sequence ID" value="QDH80125.1"/>
    <property type="molecule type" value="Genomic_DNA"/>
</dbReference>
<dbReference type="KEGG" id="echi:FKX85_14205"/>
<evidence type="ECO:0000313" key="2">
    <source>
        <dbReference type="EMBL" id="QDH80125.1"/>
    </source>
</evidence>
<gene>
    <name evidence="2" type="ORF">FKX85_14205</name>
</gene>
<evidence type="ECO:0000256" key="1">
    <source>
        <dbReference type="SAM" id="SignalP"/>
    </source>
</evidence>
<dbReference type="AlphaFoldDB" id="A0A514CJV5"/>
<dbReference type="SUPFAM" id="SSF53474">
    <property type="entry name" value="alpha/beta-Hydrolases"/>
    <property type="match status" value="1"/>
</dbReference>
<dbReference type="InterPro" id="IPR000801">
    <property type="entry name" value="Esterase-like"/>
</dbReference>
<evidence type="ECO:0000313" key="3">
    <source>
        <dbReference type="Proteomes" id="UP000316614"/>
    </source>
</evidence>
<accession>A0A514CJV5</accession>
<keyword evidence="3" id="KW-1185">Reference proteome</keyword>
<dbReference type="PANTHER" id="PTHR48098:SF1">
    <property type="entry name" value="DIACYLGLYCEROL ACYLTRANSFERASE_MYCOLYLTRANSFERASE AG85A"/>
    <property type="match status" value="1"/>
</dbReference>
<dbReference type="Proteomes" id="UP000316614">
    <property type="component" value="Chromosome"/>
</dbReference>
<dbReference type="GO" id="GO:0016747">
    <property type="term" value="F:acyltransferase activity, transferring groups other than amino-acyl groups"/>
    <property type="evidence" value="ECO:0007669"/>
    <property type="project" value="TreeGrafter"/>
</dbReference>
<keyword evidence="1" id="KW-0732">Signal</keyword>
<dbReference type="InterPro" id="IPR029058">
    <property type="entry name" value="AB_hydrolase_fold"/>
</dbReference>
<dbReference type="PANTHER" id="PTHR48098">
    <property type="entry name" value="ENTEROCHELIN ESTERASE-RELATED"/>
    <property type="match status" value="1"/>
</dbReference>
<sequence length="287" mass="32983">MKIMLSLFIGLVSLLASSLSYAQTGKVYDELTLQSEILGSERKYAIYLPPDYETSERSYPVLYLLHGAGDDQTGWVQFGEVLHIADRAIHEGKATPMIIVMPDADTGRRGYFNQIDGDWNYEDFFFEEFIPHVEGKYRIKGEKQYRAVAGLSMGGGGSMIYALHHPELFSSAAPLSAYVGPLSLDEMKRRMDTKNYTDQQLQAYYENHNALSLIAQIPEEDKKAIRWYIDCGDDDFLYEGNSLVHIAMRKHEIPHEFRIRDGGHTWTYWRKSLPLVLQYVTQAFHQY</sequence>
<organism evidence="2 3">
    <name type="scientific">Echinicola soli</name>
    <dbReference type="NCBI Taxonomy" id="2591634"/>
    <lineage>
        <taxon>Bacteria</taxon>
        <taxon>Pseudomonadati</taxon>
        <taxon>Bacteroidota</taxon>
        <taxon>Cytophagia</taxon>
        <taxon>Cytophagales</taxon>
        <taxon>Cyclobacteriaceae</taxon>
        <taxon>Echinicola</taxon>
    </lineage>
</organism>
<dbReference type="InterPro" id="IPR050583">
    <property type="entry name" value="Mycobacterial_A85_antigen"/>
</dbReference>
<feature type="signal peptide" evidence="1">
    <location>
        <begin position="1"/>
        <end position="22"/>
    </location>
</feature>